<evidence type="ECO:0000313" key="1">
    <source>
        <dbReference type="EMBL" id="SVE05376.1"/>
    </source>
</evidence>
<sequence length="40" mass="4431">MSPPRKNNTPKIGIAGMIEILSKEPNPKLNNLSKLCKNKL</sequence>
<accession>A0A383ABY9</accession>
<dbReference type="EMBL" id="UINC01190972">
    <property type="protein sequence ID" value="SVE05376.1"/>
    <property type="molecule type" value="Genomic_DNA"/>
</dbReference>
<proteinExistence type="predicted"/>
<dbReference type="AlphaFoldDB" id="A0A383ABY9"/>
<organism evidence="1">
    <name type="scientific">marine metagenome</name>
    <dbReference type="NCBI Taxonomy" id="408172"/>
    <lineage>
        <taxon>unclassified sequences</taxon>
        <taxon>metagenomes</taxon>
        <taxon>ecological metagenomes</taxon>
    </lineage>
</organism>
<gene>
    <name evidence="1" type="ORF">METZ01_LOCUS458230</name>
</gene>
<reference evidence="1" key="1">
    <citation type="submission" date="2018-05" db="EMBL/GenBank/DDBJ databases">
        <authorList>
            <person name="Lanie J.A."/>
            <person name="Ng W.-L."/>
            <person name="Kazmierczak K.M."/>
            <person name="Andrzejewski T.M."/>
            <person name="Davidsen T.M."/>
            <person name="Wayne K.J."/>
            <person name="Tettelin H."/>
            <person name="Glass J.I."/>
            <person name="Rusch D."/>
            <person name="Podicherti R."/>
            <person name="Tsui H.-C.T."/>
            <person name="Winkler M.E."/>
        </authorList>
    </citation>
    <scope>NUCLEOTIDE SEQUENCE</scope>
</reference>
<name>A0A383ABY9_9ZZZZ</name>
<protein>
    <submittedName>
        <fullName evidence="1">Uncharacterized protein</fullName>
    </submittedName>
</protein>